<keyword evidence="1" id="KW-0343">GTPase activation</keyword>
<feature type="region of interest" description="Disordered" evidence="2">
    <location>
        <begin position="271"/>
        <end position="291"/>
    </location>
</feature>
<organism evidence="4 5">
    <name type="scientific">Rhizopus oryzae</name>
    <name type="common">Mucormycosis agent</name>
    <name type="synonym">Rhizopus arrhizus var. delemar</name>
    <dbReference type="NCBI Taxonomy" id="64495"/>
    <lineage>
        <taxon>Eukaryota</taxon>
        <taxon>Fungi</taxon>
        <taxon>Fungi incertae sedis</taxon>
        <taxon>Mucoromycota</taxon>
        <taxon>Mucoromycotina</taxon>
        <taxon>Mucoromycetes</taxon>
        <taxon>Mucorales</taxon>
        <taxon>Mucorineae</taxon>
        <taxon>Rhizopodaceae</taxon>
        <taxon>Rhizopus</taxon>
    </lineage>
</organism>
<proteinExistence type="predicted"/>
<dbReference type="Proteomes" id="UP000717996">
    <property type="component" value="Unassembled WGS sequence"/>
</dbReference>
<dbReference type="GO" id="GO:0007165">
    <property type="term" value="P:signal transduction"/>
    <property type="evidence" value="ECO:0007669"/>
    <property type="project" value="InterPro"/>
</dbReference>
<dbReference type="PANTHER" id="PTHR15228">
    <property type="entry name" value="SPERMATHECAL PHYSIOLOGY VARIANT"/>
    <property type="match status" value="1"/>
</dbReference>
<dbReference type="PANTHER" id="PTHR15228:SF25">
    <property type="entry name" value="F-BAR DOMAIN-CONTAINING PROTEIN"/>
    <property type="match status" value="1"/>
</dbReference>
<evidence type="ECO:0000313" key="5">
    <source>
        <dbReference type="Proteomes" id="UP000717996"/>
    </source>
</evidence>
<accession>A0A9P6YKA5</accession>
<feature type="region of interest" description="Disordered" evidence="2">
    <location>
        <begin position="331"/>
        <end position="359"/>
    </location>
</feature>
<dbReference type="EMBL" id="JAANIT010000199">
    <property type="protein sequence ID" value="KAG1550603.1"/>
    <property type="molecule type" value="Genomic_DNA"/>
</dbReference>
<dbReference type="PROSITE" id="PS50238">
    <property type="entry name" value="RHOGAP"/>
    <property type="match status" value="1"/>
</dbReference>
<dbReference type="Gene3D" id="1.10.555.10">
    <property type="entry name" value="Rho GTPase activation protein"/>
    <property type="match status" value="1"/>
</dbReference>
<comment type="caution">
    <text evidence="4">The sequence shown here is derived from an EMBL/GenBank/DDBJ whole genome shotgun (WGS) entry which is preliminary data.</text>
</comment>
<gene>
    <name evidence="4" type="ORF">G6F51_002346</name>
</gene>
<feature type="domain" description="Rho-GAP" evidence="3">
    <location>
        <begin position="9"/>
        <end position="224"/>
    </location>
</feature>
<sequence>MVTGGIFGASLKSAYMCGSYNDQYRLTIPDPVYRCFEEIMKRGLLTEGIFRLSGAAPEVEQLRHDFDRPPTYGKYLDLRNNDIHAIAGVVKKYLRQLPDPPIPLSCHDKFIRFFDESYSNKATIRAFASMIQQLPREHFHLVQYIIILTSSIQKHADTNMMNSEALAIVLAPVCTGLELNLKEIPSWMKRHTRAKTSDMNRCVEVNTKWTRIWTLLIEYSDTLLELWKDTLWEIPTPLGCNTVPCRPSFSAMHQNSLSSFQEHETDLLTIAAPIKPPTKRTSSSRSHASQYSERKELYKVVIMRPRYTSKKSQKNVRRASVIFDEDEDVFTKHSNSTSTRSFKSSLFSRSSVSLGNPAN</sequence>
<name>A0A9P6YKA5_RHIOR</name>
<dbReference type="OrthoDB" id="79452at2759"/>
<feature type="compositionally biased region" description="Low complexity" evidence="2">
    <location>
        <begin position="334"/>
        <end position="359"/>
    </location>
</feature>
<dbReference type="Pfam" id="PF00620">
    <property type="entry name" value="RhoGAP"/>
    <property type="match status" value="1"/>
</dbReference>
<dbReference type="SUPFAM" id="SSF48350">
    <property type="entry name" value="GTPase activation domain, GAP"/>
    <property type="match status" value="1"/>
</dbReference>
<protein>
    <recommendedName>
        <fullName evidence="3">Rho-GAP domain-containing protein</fullName>
    </recommendedName>
</protein>
<evidence type="ECO:0000259" key="3">
    <source>
        <dbReference type="PROSITE" id="PS50238"/>
    </source>
</evidence>
<reference evidence="4" key="1">
    <citation type="journal article" date="2020" name="Microb. Genom.">
        <title>Genetic diversity of clinical and environmental Mucorales isolates obtained from an investigation of mucormycosis cases among solid organ transplant recipients.</title>
        <authorList>
            <person name="Nguyen M.H."/>
            <person name="Kaul D."/>
            <person name="Muto C."/>
            <person name="Cheng S.J."/>
            <person name="Richter R.A."/>
            <person name="Bruno V.M."/>
            <person name="Liu G."/>
            <person name="Beyhan S."/>
            <person name="Sundermann A.J."/>
            <person name="Mounaud S."/>
            <person name="Pasculle A.W."/>
            <person name="Nierman W.C."/>
            <person name="Driscoll E."/>
            <person name="Cumbie R."/>
            <person name="Clancy C.J."/>
            <person name="Dupont C.L."/>
        </authorList>
    </citation>
    <scope>NUCLEOTIDE SEQUENCE</scope>
    <source>
        <strain evidence="4">GL16</strain>
    </source>
</reference>
<evidence type="ECO:0000256" key="2">
    <source>
        <dbReference type="SAM" id="MobiDB-lite"/>
    </source>
</evidence>
<dbReference type="CDD" id="cd00159">
    <property type="entry name" value="RhoGAP"/>
    <property type="match status" value="1"/>
</dbReference>
<dbReference type="InterPro" id="IPR000198">
    <property type="entry name" value="RhoGAP_dom"/>
</dbReference>
<dbReference type="AlphaFoldDB" id="A0A9P6YKA5"/>
<dbReference type="SMART" id="SM00324">
    <property type="entry name" value="RhoGAP"/>
    <property type="match status" value="1"/>
</dbReference>
<evidence type="ECO:0000313" key="4">
    <source>
        <dbReference type="EMBL" id="KAG1550603.1"/>
    </source>
</evidence>
<dbReference type="InterPro" id="IPR008936">
    <property type="entry name" value="Rho_GTPase_activation_prot"/>
</dbReference>
<feature type="compositionally biased region" description="Polar residues" evidence="2">
    <location>
        <begin position="279"/>
        <end position="291"/>
    </location>
</feature>
<dbReference type="GO" id="GO:0005096">
    <property type="term" value="F:GTPase activator activity"/>
    <property type="evidence" value="ECO:0007669"/>
    <property type="project" value="UniProtKB-KW"/>
</dbReference>
<dbReference type="InterPro" id="IPR051025">
    <property type="entry name" value="RhoGAP"/>
</dbReference>
<evidence type="ECO:0000256" key="1">
    <source>
        <dbReference type="ARBA" id="ARBA00022468"/>
    </source>
</evidence>